<gene>
    <name evidence="2" type="ORF">AUCHE_05_01240</name>
</gene>
<sequence length="341" mass="37541">MNHPPGINLESLRTHLDQYAPDLLPGPLHAELLTGGRSNLTYLVSAGTQTAVLRRPPLGHVLDSAHDMRREHRVLTALSATPVPVPKTLLLVEDTTPLGVPFYLMEHISGTTYRSAAQLHELGPTRTARIGAQLLTVLADLHRISPYEIGLDSFGRPHGFCARQVERWRHQWEHSRTRDLPDADELHHRLAGTIPPEQAPAVIHGDYRLDNVLINTQDQIAAVIDWEMATLGDPLTDLGLLAVYHHLATIVPPGSPLVLDVPLAPGYPDLDHQLQLYTQTSGRPLDHLGWYEALAFYKLAVILEGIHHRHLAGQTVGDGFTHIGEYVAPLLAHGLSALATH</sequence>
<dbReference type="Proteomes" id="UP000008495">
    <property type="component" value="Unassembled WGS sequence"/>
</dbReference>
<dbReference type="Gene3D" id="3.90.1200.10">
    <property type="match status" value="1"/>
</dbReference>
<dbReference type="RefSeq" id="WP_006501971.1">
    <property type="nucleotide sequence ID" value="NZ_BAGZ01000005.1"/>
</dbReference>
<dbReference type="SUPFAM" id="SSF56112">
    <property type="entry name" value="Protein kinase-like (PK-like)"/>
    <property type="match status" value="1"/>
</dbReference>
<keyword evidence="2" id="KW-0808">Transferase</keyword>
<accession>K6VKG6</accession>
<dbReference type="PANTHER" id="PTHR47829:SF1">
    <property type="entry name" value="HAD FAMILY PHOSPHATASE"/>
    <property type="match status" value="1"/>
</dbReference>
<dbReference type="InterPro" id="IPR041726">
    <property type="entry name" value="ACAD10_11_N"/>
</dbReference>
<evidence type="ECO:0000259" key="1">
    <source>
        <dbReference type="Pfam" id="PF01636"/>
    </source>
</evidence>
<name>K6VKG6_9MICO</name>
<dbReference type="EMBL" id="BAGZ01000005">
    <property type="protein sequence ID" value="GAB77219.1"/>
    <property type="molecule type" value="Genomic_DNA"/>
</dbReference>
<dbReference type="GO" id="GO:0016740">
    <property type="term" value="F:transferase activity"/>
    <property type="evidence" value="ECO:0007669"/>
    <property type="project" value="UniProtKB-KW"/>
</dbReference>
<organism evidence="2 3">
    <name type="scientific">Austwickia chelonae NBRC 105200</name>
    <dbReference type="NCBI Taxonomy" id="1184607"/>
    <lineage>
        <taxon>Bacteria</taxon>
        <taxon>Bacillati</taxon>
        <taxon>Actinomycetota</taxon>
        <taxon>Actinomycetes</taxon>
        <taxon>Micrococcales</taxon>
        <taxon>Dermatophilaceae</taxon>
        <taxon>Austwickia</taxon>
    </lineage>
</organism>
<reference evidence="2 3" key="1">
    <citation type="submission" date="2012-08" db="EMBL/GenBank/DDBJ databases">
        <title>Whole genome shotgun sequence of Austwickia chelonae NBRC 105200.</title>
        <authorList>
            <person name="Yoshida I."/>
            <person name="Hosoyama A."/>
            <person name="Tsuchikane K."/>
            <person name="Katsumata H."/>
            <person name="Ando Y."/>
            <person name="Ohji S."/>
            <person name="Hamada M."/>
            <person name="Tamura T."/>
            <person name="Yamazoe A."/>
            <person name="Yamazaki S."/>
            <person name="Fujita N."/>
        </authorList>
    </citation>
    <scope>NUCLEOTIDE SEQUENCE [LARGE SCALE GENOMIC DNA]</scope>
    <source>
        <strain evidence="2 3">NBRC 105200</strain>
    </source>
</reference>
<evidence type="ECO:0000313" key="3">
    <source>
        <dbReference type="Proteomes" id="UP000008495"/>
    </source>
</evidence>
<dbReference type="STRING" id="100225.SAMN05421595_1034"/>
<proteinExistence type="predicted"/>
<dbReference type="InterPro" id="IPR011009">
    <property type="entry name" value="Kinase-like_dom_sf"/>
</dbReference>
<dbReference type="PANTHER" id="PTHR47829">
    <property type="entry name" value="HYDROLASE, PUTATIVE (AFU_ORTHOLOGUE AFUA_1G12880)-RELATED"/>
    <property type="match status" value="1"/>
</dbReference>
<dbReference type="Gene3D" id="3.30.200.20">
    <property type="entry name" value="Phosphorylase Kinase, domain 1"/>
    <property type="match status" value="1"/>
</dbReference>
<dbReference type="OrthoDB" id="3806873at2"/>
<dbReference type="CDD" id="cd05154">
    <property type="entry name" value="ACAD10_11_N-like"/>
    <property type="match status" value="1"/>
</dbReference>
<evidence type="ECO:0000313" key="2">
    <source>
        <dbReference type="EMBL" id="GAB77219.1"/>
    </source>
</evidence>
<comment type="caution">
    <text evidence="2">The sequence shown here is derived from an EMBL/GenBank/DDBJ whole genome shotgun (WGS) entry which is preliminary data.</text>
</comment>
<feature type="domain" description="Aminoglycoside phosphotransferase" evidence="1">
    <location>
        <begin position="30"/>
        <end position="242"/>
    </location>
</feature>
<dbReference type="Pfam" id="PF01636">
    <property type="entry name" value="APH"/>
    <property type="match status" value="1"/>
</dbReference>
<dbReference type="InterPro" id="IPR002575">
    <property type="entry name" value="Aminoglycoside_PTrfase"/>
</dbReference>
<dbReference type="InterPro" id="IPR052898">
    <property type="entry name" value="ACAD10-like"/>
</dbReference>
<dbReference type="AlphaFoldDB" id="K6VKG6"/>
<protein>
    <submittedName>
        <fullName evidence="2">Putative phosphotransferase</fullName>
    </submittedName>
</protein>
<dbReference type="eggNOG" id="COG3173">
    <property type="taxonomic scope" value="Bacteria"/>
</dbReference>
<keyword evidence="3" id="KW-1185">Reference proteome</keyword>